<comment type="caution">
    <text evidence="2">The sequence shown here is derived from an EMBL/GenBank/DDBJ whole genome shotgun (WGS) entry which is preliminary data.</text>
</comment>
<dbReference type="RefSeq" id="WP_159821755.1">
    <property type="nucleotide sequence ID" value="NZ_CAURBC010000001.1"/>
</dbReference>
<dbReference type="OrthoDB" id="5431035at2"/>
<keyword evidence="3" id="KW-1185">Reference proteome</keyword>
<accession>A0A841R1Q6</accession>
<evidence type="ECO:0000256" key="1">
    <source>
        <dbReference type="SAM" id="Phobius"/>
    </source>
</evidence>
<evidence type="ECO:0008006" key="4">
    <source>
        <dbReference type="Google" id="ProtNLM"/>
    </source>
</evidence>
<keyword evidence="1" id="KW-0812">Transmembrane</keyword>
<dbReference type="GeneID" id="93485643"/>
<feature type="transmembrane region" description="Helical" evidence="1">
    <location>
        <begin position="67"/>
        <end position="86"/>
    </location>
</feature>
<feature type="transmembrane region" description="Helical" evidence="1">
    <location>
        <begin position="127"/>
        <end position="149"/>
    </location>
</feature>
<proteinExistence type="predicted"/>
<name>A0A841R1Q6_9FIRM</name>
<feature type="transmembrane region" description="Helical" evidence="1">
    <location>
        <begin position="38"/>
        <end position="61"/>
    </location>
</feature>
<protein>
    <recommendedName>
        <fullName evidence="4">ECF transporter S component</fullName>
    </recommendedName>
</protein>
<evidence type="ECO:0000313" key="3">
    <source>
        <dbReference type="Proteomes" id="UP000591941"/>
    </source>
</evidence>
<dbReference type="Proteomes" id="UP000591941">
    <property type="component" value="Unassembled WGS sequence"/>
</dbReference>
<sequence length="192" mass="21221">MSRQRLVLFTFAYIMICIAGMGLQIIPYVNLTAFAPYLAALIMAPIIGALVGFIGFIMVGYWQGLPLGIAGHLMLAISVGTAAYYFGTIMEQKKNSGWLRYVYAIGWGYVGQVGMGLFLLWCLIGEQALTIFVPWSVAALLAMLLALAVDYAWPDHLRHVIGGPLPQIKVGRNRARKRRTEVAAKHHPQKNQ</sequence>
<reference evidence="2 3" key="1">
    <citation type="submission" date="2020-08" db="EMBL/GenBank/DDBJ databases">
        <title>Genomic Encyclopedia of Type Strains, Phase IV (KMG-IV): sequencing the most valuable type-strain genomes for metagenomic binning, comparative biology and taxonomic classification.</title>
        <authorList>
            <person name="Goeker M."/>
        </authorList>
    </citation>
    <scope>NUCLEOTIDE SEQUENCE [LARGE SCALE GENOMIC DNA]</scope>
    <source>
        <strain evidence="2 3">DSM 21255</strain>
    </source>
</reference>
<dbReference type="EMBL" id="JACHHI010000001">
    <property type="protein sequence ID" value="MBB6477331.1"/>
    <property type="molecule type" value="Genomic_DNA"/>
</dbReference>
<dbReference type="AlphaFoldDB" id="A0A841R1Q6"/>
<evidence type="ECO:0000313" key="2">
    <source>
        <dbReference type="EMBL" id="MBB6477331.1"/>
    </source>
</evidence>
<keyword evidence="1" id="KW-0472">Membrane</keyword>
<organism evidence="2 3">
    <name type="scientific">Negativicoccus succinicivorans</name>
    <dbReference type="NCBI Taxonomy" id="620903"/>
    <lineage>
        <taxon>Bacteria</taxon>
        <taxon>Bacillati</taxon>
        <taxon>Bacillota</taxon>
        <taxon>Negativicutes</taxon>
        <taxon>Veillonellales</taxon>
        <taxon>Veillonellaceae</taxon>
        <taxon>Negativicoccus</taxon>
    </lineage>
</organism>
<feature type="transmembrane region" description="Helical" evidence="1">
    <location>
        <begin position="6"/>
        <end position="26"/>
    </location>
</feature>
<feature type="transmembrane region" description="Helical" evidence="1">
    <location>
        <begin position="98"/>
        <end position="121"/>
    </location>
</feature>
<gene>
    <name evidence="2" type="ORF">HNR45_000353</name>
</gene>
<keyword evidence="1" id="KW-1133">Transmembrane helix</keyword>